<keyword evidence="1" id="KW-0812">Transmembrane</keyword>
<dbReference type="Proteomes" id="UP001152747">
    <property type="component" value="Unassembled WGS sequence"/>
</dbReference>
<keyword evidence="1" id="KW-0472">Membrane</keyword>
<dbReference type="Pfam" id="PF00646">
    <property type="entry name" value="F-box"/>
    <property type="match status" value="1"/>
</dbReference>
<dbReference type="InterPro" id="IPR001810">
    <property type="entry name" value="F-box_dom"/>
</dbReference>
<organism evidence="3 4">
    <name type="scientific">Caenorhabditis angaria</name>
    <dbReference type="NCBI Taxonomy" id="860376"/>
    <lineage>
        <taxon>Eukaryota</taxon>
        <taxon>Metazoa</taxon>
        <taxon>Ecdysozoa</taxon>
        <taxon>Nematoda</taxon>
        <taxon>Chromadorea</taxon>
        <taxon>Rhabditida</taxon>
        <taxon>Rhabditina</taxon>
        <taxon>Rhabditomorpha</taxon>
        <taxon>Rhabditoidea</taxon>
        <taxon>Rhabditidae</taxon>
        <taxon>Peloderinae</taxon>
        <taxon>Caenorhabditis</taxon>
    </lineage>
</organism>
<protein>
    <recommendedName>
        <fullName evidence="2">F-box domain-containing protein</fullName>
    </recommendedName>
</protein>
<evidence type="ECO:0000313" key="3">
    <source>
        <dbReference type="EMBL" id="CAI5456361.1"/>
    </source>
</evidence>
<feature type="transmembrane region" description="Helical" evidence="1">
    <location>
        <begin position="36"/>
        <end position="62"/>
    </location>
</feature>
<accession>A0A9P1J4F5</accession>
<evidence type="ECO:0000256" key="1">
    <source>
        <dbReference type="SAM" id="Phobius"/>
    </source>
</evidence>
<evidence type="ECO:0000313" key="4">
    <source>
        <dbReference type="Proteomes" id="UP001152747"/>
    </source>
</evidence>
<dbReference type="EMBL" id="CANHGI010000006">
    <property type="protein sequence ID" value="CAI5456361.1"/>
    <property type="molecule type" value="Genomic_DNA"/>
</dbReference>
<dbReference type="AlphaFoldDB" id="A0A9P1J4F5"/>
<comment type="caution">
    <text evidence="3">The sequence shown here is derived from an EMBL/GenBank/DDBJ whole genome shotgun (WGS) entry which is preliminary data.</text>
</comment>
<reference evidence="3" key="1">
    <citation type="submission" date="2022-11" db="EMBL/GenBank/DDBJ databases">
        <authorList>
            <person name="Kikuchi T."/>
        </authorList>
    </citation>
    <scope>NUCLEOTIDE SEQUENCE</scope>
    <source>
        <strain evidence="3">PS1010</strain>
    </source>
</reference>
<gene>
    <name evidence="3" type="ORF">CAMP_LOCUS18998</name>
</gene>
<feature type="domain" description="F-box" evidence="2">
    <location>
        <begin position="5"/>
        <end position="35"/>
    </location>
</feature>
<proteinExistence type="predicted"/>
<keyword evidence="4" id="KW-1185">Reference proteome</keyword>
<sequence>MSFDWYGLPAELRCMILERMDDETLMSFRMCSRKCFVSAMSVTSAVDLIGILWGEFIEIFFFMKISKQLYYKVMIFEDDDEDMTPVDCFMISNERRHCTPHKDQTFEDVTVQLFKMHLDFHRNTLQKLIIRKNREEISTELRDKRSTQINNIISRMDFTVLKNLDVFEYEPPTTSNIDFFESKILNFRQVQKMTDFSIPNTKFTIEMIKELKTDRITIDAKGLEDQDIVEILMDWINEAHYRNVLLIELTLEDPGNENPRRFDKSLLDGLVKRFDTKYMWFEENGDILENVAFSNQKQEYLYTCILKKNYIFIDKRRFKLEGDTLMWFPLGI</sequence>
<evidence type="ECO:0000259" key="2">
    <source>
        <dbReference type="Pfam" id="PF00646"/>
    </source>
</evidence>
<keyword evidence="1" id="KW-1133">Transmembrane helix</keyword>
<name>A0A9P1J4F5_9PELO</name>